<dbReference type="OrthoDB" id="9770043at2"/>
<keyword evidence="1" id="KW-1133">Transmembrane helix</keyword>
<keyword evidence="3" id="KW-1185">Reference proteome</keyword>
<name>A0A0A7FS16_9CLOT</name>
<dbReference type="EMBL" id="CP006905">
    <property type="protein sequence ID" value="AIY82318.1"/>
    <property type="molecule type" value="Genomic_DNA"/>
</dbReference>
<sequence length="424" mass="47372">MKRFLKFSVFSILVVSMSLVIYKYSNRYDIEIEKEGIKSDLLIKGLEGANSICSGDGDELFVAFKNEIININSNNQINKVYKDVNLDIEDIMYKDGSLYVISKDKLLLFNDNNSNGKVILDNIPFEGENLDRRLLDNKESILISIGASTNSGIAEKGKPYDTYPIDLILNGNNFGTGETGGFKPYGDSSREDEKIEGKKIANASIIAVDRSTHKVSLFSSGIRNIKGYDLNSKGEVIAGIGGMTSSGTRGVIRDFDYIYKITKGIWYGWPDFSGGDPITSPRFSDGEKIKPIIKNQPEKKTPTPMYQHKSVDSLDGLVVDKTGNILEKDSVIFYDNKEKVLYSLDDKKVLSNIVTFGDETNIKDIIISNDKCLLLDSNKGYIYRIFKEDKILGDKIPYSVIIITSIIILLGVCILVYKIKLNKK</sequence>
<gene>
    <name evidence="2" type="ORF">U729_1907</name>
</gene>
<keyword evidence="1" id="KW-0472">Membrane</keyword>
<evidence type="ECO:0000256" key="1">
    <source>
        <dbReference type="SAM" id="Phobius"/>
    </source>
</evidence>
<evidence type="ECO:0000313" key="3">
    <source>
        <dbReference type="Proteomes" id="UP000030635"/>
    </source>
</evidence>
<dbReference type="HOGENOM" id="CLU_030947_1_0_9"/>
<dbReference type="RefSeq" id="WP_039314131.1">
    <property type="nucleotide sequence ID" value="NZ_CP006905.1"/>
</dbReference>
<keyword evidence="1" id="KW-0812">Transmembrane</keyword>
<dbReference type="AlphaFoldDB" id="A0A0A7FS16"/>
<dbReference type="InterPro" id="IPR011042">
    <property type="entry name" value="6-blade_b-propeller_TolB-like"/>
</dbReference>
<dbReference type="Proteomes" id="UP000030635">
    <property type="component" value="Chromosome"/>
</dbReference>
<feature type="transmembrane region" description="Helical" evidence="1">
    <location>
        <begin position="396"/>
        <end position="417"/>
    </location>
</feature>
<protein>
    <submittedName>
        <fullName evidence="2">Glucose / Sorbosone dehydrogenase family protein</fullName>
    </submittedName>
</protein>
<accession>A0A0A7FS16</accession>
<evidence type="ECO:0000313" key="2">
    <source>
        <dbReference type="EMBL" id="AIY82318.1"/>
    </source>
</evidence>
<reference evidence="2 3" key="1">
    <citation type="journal article" date="2015" name="Infect. Genet. Evol.">
        <title>Genomic sequences of six botulinum neurotoxin-producing strains representing three clostridial species illustrate the mobility and diversity of botulinum neurotoxin genes.</title>
        <authorList>
            <person name="Smith T.J."/>
            <person name="Hill K.K."/>
            <person name="Xie G."/>
            <person name="Foley B.T."/>
            <person name="Williamson C.H."/>
            <person name="Foster J.T."/>
            <person name="Johnson S.L."/>
            <person name="Chertkov O."/>
            <person name="Teshima H."/>
            <person name="Gibbons H.S."/>
            <person name="Johnsky L.A."/>
            <person name="Karavis M.A."/>
            <person name="Smith L.A."/>
        </authorList>
    </citation>
    <scope>NUCLEOTIDE SEQUENCE [LARGE SCALE GENOMIC DNA]</scope>
    <source>
        <strain evidence="2">Sullivan</strain>
    </source>
</reference>
<proteinExistence type="predicted"/>
<dbReference type="SUPFAM" id="SSF50952">
    <property type="entry name" value="Soluble quinoprotein glucose dehydrogenase"/>
    <property type="match status" value="1"/>
</dbReference>
<organism evidence="2 3">
    <name type="scientific">Clostridium baratii str. Sullivan</name>
    <dbReference type="NCBI Taxonomy" id="1415775"/>
    <lineage>
        <taxon>Bacteria</taxon>
        <taxon>Bacillati</taxon>
        <taxon>Bacillota</taxon>
        <taxon>Clostridia</taxon>
        <taxon>Eubacteriales</taxon>
        <taxon>Clostridiaceae</taxon>
        <taxon>Clostridium</taxon>
    </lineage>
</organism>
<dbReference type="eggNOG" id="COG2133">
    <property type="taxonomic scope" value="Bacteria"/>
</dbReference>
<dbReference type="KEGG" id="cbv:U729_1907"/>
<dbReference type="InterPro" id="IPR011041">
    <property type="entry name" value="Quinoprot_gluc/sorb_DH_b-prop"/>
</dbReference>
<dbReference type="Gene3D" id="2.120.10.30">
    <property type="entry name" value="TolB, C-terminal domain"/>
    <property type="match status" value="1"/>
</dbReference>
<dbReference type="STRING" id="1561.NPD11_1108"/>